<keyword evidence="5" id="KW-1185">Reference proteome</keyword>
<proteinExistence type="predicted"/>
<dbReference type="CDD" id="cd00603">
    <property type="entry name" value="IPT_PCSR"/>
    <property type="match status" value="1"/>
</dbReference>
<feature type="signal peptide" evidence="2">
    <location>
        <begin position="1"/>
        <end position="23"/>
    </location>
</feature>
<feature type="domain" description="IPT/TIG" evidence="3">
    <location>
        <begin position="568"/>
        <end position="632"/>
    </location>
</feature>
<evidence type="ECO:0000256" key="1">
    <source>
        <dbReference type="SAM" id="MobiDB-lite"/>
    </source>
</evidence>
<evidence type="ECO:0000313" key="5">
    <source>
        <dbReference type="Proteomes" id="UP000515312"/>
    </source>
</evidence>
<gene>
    <name evidence="4" type="ORF">H7849_15565</name>
</gene>
<name>A0A7G8BDD6_9BACT</name>
<dbReference type="SUPFAM" id="SSF49373">
    <property type="entry name" value="Invasin/intimin cell-adhesion fragments"/>
    <property type="match status" value="1"/>
</dbReference>
<reference evidence="4 5" key="1">
    <citation type="submission" date="2020-08" db="EMBL/GenBank/DDBJ databases">
        <title>Edaphobacter telluris sp. nov. and Acidobacterium dinghuensis sp. nov., two acidobacteria isolated from forest soil.</title>
        <authorList>
            <person name="Fu J."/>
            <person name="Qiu L."/>
        </authorList>
    </citation>
    <scope>NUCLEOTIDE SEQUENCE [LARGE SCALE GENOMIC DNA]</scope>
    <source>
        <strain evidence="4">4Y35</strain>
    </source>
</reference>
<feature type="compositionally biased region" description="Polar residues" evidence="1">
    <location>
        <begin position="437"/>
        <end position="448"/>
    </location>
</feature>
<dbReference type="InterPro" id="IPR014756">
    <property type="entry name" value="Ig_E-set"/>
</dbReference>
<sequence>MFSPSRKFSVVAATLIFTHLAFAGGPRWVAGSSYFNASVKGQPVHWKNGAISYYLDQGALTPLAFHSLMTSLVAQSASVWNNVPTAAVSITNGGSLNEDVSGANVSAGPNGITMPADIQPTATSKPLGIVYDADGSVINAFFGAGASAADDCRDNGVMTIIDNVATDGTIQHALMILNGLCAGNNAQLSVMQYQMVRAFGRILGLDWSQANESMFVGDQITADGLAGWPIMHPVEYVCSINGIPCTPNGMALRYDDIAAVNRMYPITTANQSSFPGKKLTAAATISVKGTIHFRNGQGMQGVNVVLRPLKQGTNTPDIRYTVAAVSGSIFQGAQPNPVNGSSDNQGNPFNKYGSDDQAEEGWFDLSGVPLPIGTTIADYQLTFESLNPLYALGYSVGPYTQGQVSPSGAMPVITLNGMTAGLSITQDVVIQDSADESYSINDGNQSEPAPTPPSGEWTGRITGYGHTGWFTWPVRPNRELTIETVALDESGHPSLNKARPVLGAWSGTDANGTLPVSSTAQPFNGDQAGLTTLSVATVARGSLTLGVADSRGDGRPDYLYHGRLLYADSVMPTRISLNGGPITIRGIGFRPNSVVTVNGISAAVTSVTPTEITAIAPPANGAKGVVLLTVSDPATLGVTAIQDGLSYDALGGDALGIVTAPLGAVATGVPTPFTVKALSADDKTPAAGITVTFTVTEGTAALGCGQSTCSVLSGGDGLATMNVSASSTTLAQVTASLSDGASVITEFTGSTPPAIAALTPNLYIAIGATAKWSPQAEVLSGGVPVAGQSINWSAATGTSPSTATTITSANGVVSPSLNIGPLPEGADATLYACLPGNTTCATFQIYSVHPQVAQLVAVSGAGQALSASETPNPVVLRVTDAVGHPMAGGVVTFYETLRQWTPDCPTQGRCPSAPILAMQTVQATSGADGSVTLTPLTGNGVPTRLDVTAVTGSVASLNFEIEQHP</sequence>
<dbReference type="InterPro" id="IPR008964">
    <property type="entry name" value="Invasin/intimin_cell_adhesion"/>
</dbReference>
<evidence type="ECO:0000313" key="4">
    <source>
        <dbReference type="EMBL" id="QNI30556.1"/>
    </source>
</evidence>
<evidence type="ECO:0000256" key="2">
    <source>
        <dbReference type="SAM" id="SignalP"/>
    </source>
</evidence>
<dbReference type="Gene3D" id="2.60.40.10">
    <property type="entry name" value="Immunoglobulins"/>
    <property type="match status" value="1"/>
</dbReference>
<evidence type="ECO:0000259" key="3">
    <source>
        <dbReference type="Pfam" id="PF01833"/>
    </source>
</evidence>
<dbReference type="Pfam" id="PF01833">
    <property type="entry name" value="TIG"/>
    <property type="match status" value="1"/>
</dbReference>
<dbReference type="SUPFAM" id="SSF81296">
    <property type="entry name" value="E set domains"/>
    <property type="match status" value="1"/>
</dbReference>
<organism evidence="4 5">
    <name type="scientific">Alloacidobacterium dinghuense</name>
    <dbReference type="NCBI Taxonomy" id="2763107"/>
    <lineage>
        <taxon>Bacteria</taxon>
        <taxon>Pseudomonadati</taxon>
        <taxon>Acidobacteriota</taxon>
        <taxon>Terriglobia</taxon>
        <taxon>Terriglobales</taxon>
        <taxon>Acidobacteriaceae</taxon>
        <taxon>Alloacidobacterium</taxon>
    </lineage>
</organism>
<feature type="region of interest" description="Disordered" evidence="1">
    <location>
        <begin position="437"/>
        <end position="460"/>
    </location>
</feature>
<feature type="chain" id="PRO_5028986944" evidence="2">
    <location>
        <begin position="24"/>
        <end position="965"/>
    </location>
</feature>
<dbReference type="Proteomes" id="UP000515312">
    <property type="component" value="Chromosome"/>
</dbReference>
<protein>
    <submittedName>
        <fullName evidence="4">IPT/TIG domain-containing protein</fullName>
    </submittedName>
</protein>
<dbReference type="RefSeq" id="WP_186740509.1">
    <property type="nucleotide sequence ID" value="NZ_CP060394.1"/>
</dbReference>
<accession>A0A7G8BDD6</accession>
<dbReference type="AlphaFoldDB" id="A0A7G8BDD6"/>
<dbReference type="KEGG" id="adin:H7849_15565"/>
<dbReference type="InterPro" id="IPR002909">
    <property type="entry name" value="IPT_dom"/>
</dbReference>
<dbReference type="EMBL" id="CP060394">
    <property type="protein sequence ID" value="QNI30556.1"/>
    <property type="molecule type" value="Genomic_DNA"/>
</dbReference>
<dbReference type="InterPro" id="IPR013783">
    <property type="entry name" value="Ig-like_fold"/>
</dbReference>
<keyword evidence="2" id="KW-0732">Signal</keyword>